<dbReference type="InterPro" id="IPR058944">
    <property type="entry name" value="CntK-like"/>
</dbReference>
<reference evidence="1" key="2">
    <citation type="submission" date="2021-09" db="EMBL/GenBank/DDBJ databases">
        <authorList>
            <person name="Gilroy R."/>
        </authorList>
    </citation>
    <scope>NUCLEOTIDE SEQUENCE</scope>
    <source>
        <strain evidence="1">ChiGjej2B2-19336</strain>
    </source>
</reference>
<evidence type="ECO:0000313" key="1">
    <source>
        <dbReference type="EMBL" id="HJD97374.1"/>
    </source>
</evidence>
<evidence type="ECO:0000313" key="2">
    <source>
        <dbReference type="Proteomes" id="UP000698963"/>
    </source>
</evidence>
<organism evidence="1 2">
    <name type="scientific">Mailhella massiliensis</name>
    <dbReference type="NCBI Taxonomy" id="1903261"/>
    <lineage>
        <taxon>Bacteria</taxon>
        <taxon>Pseudomonadati</taxon>
        <taxon>Thermodesulfobacteriota</taxon>
        <taxon>Desulfovibrionia</taxon>
        <taxon>Desulfovibrionales</taxon>
        <taxon>Desulfovibrionaceae</taxon>
        <taxon>Mailhella</taxon>
    </lineage>
</organism>
<dbReference type="RefSeq" id="WP_304122422.1">
    <property type="nucleotide sequence ID" value="NZ_DYZA01000142.1"/>
</dbReference>
<dbReference type="Proteomes" id="UP000698963">
    <property type="component" value="Unassembled WGS sequence"/>
</dbReference>
<gene>
    <name evidence="1" type="ORF">K8W16_06990</name>
</gene>
<proteinExistence type="predicted"/>
<name>A0A921AWG7_9BACT</name>
<dbReference type="Pfam" id="PF26317">
    <property type="entry name" value="CntK_N"/>
    <property type="match status" value="1"/>
</dbReference>
<evidence type="ECO:0008006" key="3">
    <source>
        <dbReference type="Google" id="ProtNLM"/>
    </source>
</evidence>
<accession>A0A921AWG7</accession>
<dbReference type="EMBL" id="DYZA01000142">
    <property type="protein sequence ID" value="HJD97374.1"/>
    <property type="molecule type" value="Genomic_DNA"/>
</dbReference>
<reference evidence="1" key="1">
    <citation type="journal article" date="2021" name="PeerJ">
        <title>Extensive microbial diversity within the chicken gut microbiome revealed by metagenomics and culture.</title>
        <authorList>
            <person name="Gilroy R."/>
            <person name="Ravi A."/>
            <person name="Getino M."/>
            <person name="Pursley I."/>
            <person name="Horton D.L."/>
            <person name="Alikhan N.F."/>
            <person name="Baker D."/>
            <person name="Gharbi K."/>
            <person name="Hall N."/>
            <person name="Watson M."/>
            <person name="Adriaenssens E.M."/>
            <person name="Foster-Nyarko E."/>
            <person name="Jarju S."/>
            <person name="Secka A."/>
            <person name="Antonio M."/>
            <person name="Oren A."/>
            <person name="Chaudhuri R.R."/>
            <person name="La Ragione R."/>
            <person name="Hildebrand F."/>
            <person name="Pallen M.J."/>
        </authorList>
    </citation>
    <scope>NUCLEOTIDE SEQUENCE</scope>
    <source>
        <strain evidence="1">ChiGjej2B2-19336</strain>
    </source>
</reference>
<dbReference type="AlphaFoldDB" id="A0A921AWG7"/>
<comment type="caution">
    <text evidence="1">The sequence shown here is derived from an EMBL/GenBank/DDBJ whole genome shotgun (WGS) entry which is preliminary data.</text>
</comment>
<dbReference type="SUPFAM" id="SSF54506">
    <property type="entry name" value="Diaminopimelate epimerase-like"/>
    <property type="match status" value="2"/>
</dbReference>
<protein>
    <recommendedName>
        <fullName evidence="3">Diaminopimelate epimerase</fullName>
    </recommendedName>
</protein>
<sequence length="282" mass="30646">MYDFWKMTPGGNPTILLRAEDFPQHLRAPVAGAVMDGQHLGAEQVGYVRLSEKPRLDMMGGEFCLNATRCFAVLLASQGLLEKEGEAFQGRVEVSGVPGDVAVRVLPGQNALPFAEACLSFASLPRPESFPGGLSLIRVPGIAHIVQQGPLPCENNLPQFCERQRERCGVGREEAVGHLWLSPPEEEHGTAKADLYPVVWVRDTATLCRESACGSGTLACALALHEKLRVTRSAIRQPSGCFLSVRMEEKNEGWEVWVGGPVRMTAHGQTDLTGLMPPVHTL</sequence>